<dbReference type="Gene3D" id="3.50.50.60">
    <property type="entry name" value="FAD/NAD(P)-binding domain"/>
    <property type="match status" value="1"/>
</dbReference>
<dbReference type="Gene3D" id="3.30.9.10">
    <property type="entry name" value="D-Amino Acid Oxidase, subunit A, domain 2"/>
    <property type="match status" value="1"/>
</dbReference>
<gene>
    <name evidence="5" type="ORF">K490DRAFT_48435</name>
</gene>
<name>A0A9P4LSM3_9PEZI</name>
<evidence type="ECO:0000256" key="1">
    <source>
        <dbReference type="ARBA" id="ARBA00022630"/>
    </source>
</evidence>
<sequence length="423" mass="46918">MRRVLISGAGIAGPSLAWFLARTGARVTIIEKCQSLRAQGQNVDINGSALTVIKKMGLMPQVERWHTTEKGTQFIDPKGRPFAPLPVKKDGSASPTSEFEILRGDLAQVLYEATKDHPNIEYVFGKTISKILENSDDRPVNVELSDGSIQETDLLVAADGQWSNVRKQCFPKTDITVIDKGMYVAYWTVPRLPTDNDWWNVYHALGSRIVTTRPDPHGTTRAMLSKMPCNAAQKEAWQNASRGDVEMQKKLLREEFADVGWEASRFLDEMDRAPDFYFQAIQQIKMKSWSSGRVVCIGDAAFAPTPLTGMGTSLAIVGSYVLAGEISKLDDNNLSPSTALKAYEKAFRPFVEETQEISSLVPGIAHPATPLKRWFLQNVLLTTFAKVAATPWIVKRLDHNNNEEDFPLPVYRKFGDASVAAAA</sequence>
<dbReference type="GO" id="GO:0016491">
    <property type="term" value="F:oxidoreductase activity"/>
    <property type="evidence" value="ECO:0007669"/>
    <property type="project" value="UniProtKB-KW"/>
</dbReference>
<organism evidence="5 6">
    <name type="scientific">Saccharata proteae CBS 121410</name>
    <dbReference type="NCBI Taxonomy" id="1314787"/>
    <lineage>
        <taxon>Eukaryota</taxon>
        <taxon>Fungi</taxon>
        <taxon>Dikarya</taxon>
        <taxon>Ascomycota</taxon>
        <taxon>Pezizomycotina</taxon>
        <taxon>Dothideomycetes</taxon>
        <taxon>Dothideomycetes incertae sedis</taxon>
        <taxon>Botryosphaeriales</taxon>
        <taxon>Saccharataceae</taxon>
        <taxon>Saccharata</taxon>
    </lineage>
</organism>
<reference evidence="5" key="1">
    <citation type="journal article" date="2020" name="Stud. Mycol.">
        <title>101 Dothideomycetes genomes: a test case for predicting lifestyles and emergence of pathogens.</title>
        <authorList>
            <person name="Haridas S."/>
            <person name="Albert R."/>
            <person name="Binder M."/>
            <person name="Bloem J."/>
            <person name="Labutti K."/>
            <person name="Salamov A."/>
            <person name="Andreopoulos B."/>
            <person name="Baker S."/>
            <person name="Barry K."/>
            <person name="Bills G."/>
            <person name="Bluhm B."/>
            <person name="Cannon C."/>
            <person name="Castanera R."/>
            <person name="Culley D."/>
            <person name="Daum C."/>
            <person name="Ezra D."/>
            <person name="Gonzalez J."/>
            <person name="Henrissat B."/>
            <person name="Kuo A."/>
            <person name="Liang C."/>
            <person name="Lipzen A."/>
            <person name="Lutzoni F."/>
            <person name="Magnuson J."/>
            <person name="Mondo S."/>
            <person name="Nolan M."/>
            <person name="Ohm R."/>
            <person name="Pangilinan J."/>
            <person name="Park H.-J."/>
            <person name="Ramirez L."/>
            <person name="Alfaro M."/>
            <person name="Sun H."/>
            <person name="Tritt A."/>
            <person name="Yoshinaga Y."/>
            <person name="Zwiers L.-H."/>
            <person name="Turgeon B."/>
            <person name="Goodwin S."/>
            <person name="Spatafora J."/>
            <person name="Crous P."/>
            <person name="Grigoriev I."/>
        </authorList>
    </citation>
    <scope>NUCLEOTIDE SEQUENCE</scope>
    <source>
        <strain evidence="5">CBS 121410</strain>
    </source>
</reference>
<evidence type="ECO:0000259" key="4">
    <source>
        <dbReference type="Pfam" id="PF01494"/>
    </source>
</evidence>
<dbReference type="Pfam" id="PF01494">
    <property type="entry name" value="FAD_binding_3"/>
    <property type="match status" value="1"/>
</dbReference>
<dbReference type="PANTHER" id="PTHR46865:SF2">
    <property type="entry name" value="MONOOXYGENASE"/>
    <property type="match status" value="1"/>
</dbReference>
<evidence type="ECO:0000313" key="6">
    <source>
        <dbReference type="Proteomes" id="UP000799776"/>
    </source>
</evidence>
<dbReference type="PRINTS" id="PR00420">
    <property type="entry name" value="RNGMNOXGNASE"/>
</dbReference>
<dbReference type="GO" id="GO:0071949">
    <property type="term" value="F:FAD binding"/>
    <property type="evidence" value="ECO:0007669"/>
    <property type="project" value="InterPro"/>
</dbReference>
<dbReference type="InterPro" id="IPR051704">
    <property type="entry name" value="FAD_aromatic-hydroxylase"/>
</dbReference>
<protein>
    <submittedName>
        <fullName evidence="5">FAD/NAD(P)-binding domain-containing protein</fullName>
    </submittedName>
</protein>
<keyword evidence="2" id="KW-0274">FAD</keyword>
<accession>A0A9P4LSM3</accession>
<dbReference type="PANTHER" id="PTHR46865">
    <property type="entry name" value="OXIDOREDUCTASE-RELATED"/>
    <property type="match status" value="1"/>
</dbReference>
<dbReference type="AlphaFoldDB" id="A0A9P4LSM3"/>
<dbReference type="Proteomes" id="UP000799776">
    <property type="component" value="Unassembled WGS sequence"/>
</dbReference>
<evidence type="ECO:0000313" key="5">
    <source>
        <dbReference type="EMBL" id="KAF2084675.1"/>
    </source>
</evidence>
<keyword evidence="1" id="KW-0285">Flavoprotein</keyword>
<feature type="domain" description="FAD-binding" evidence="4">
    <location>
        <begin position="3"/>
        <end position="354"/>
    </location>
</feature>
<keyword evidence="3" id="KW-0560">Oxidoreductase</keyword>
<dbReference type="OrthoDB" id="655030at2759"/>
<keyword evidence="6" id="KW-1185">Reference proteome</keyword>
<dbReference type="SUPFAM" id="SSF51905">
    <property type="entry name" value="FAD/NAD(P)-binding domain"/>
    <property type="match status" value="1"/>
</dbReference>
<evidence type="ECO:0000256" key="3">
    <source>
        <dbReference type="ARBA" id="ARBA00023002"/>
    </source>
</evidence>
<dbReference type="InterPro" id="IPR002938">
    <property type="entry name" value="FAD-bd"/>
</dbReference>
<proteinExistence type="predicted"/>
<comment type="caution">
    <text evidence="5">The sequence shown here is derived from an EMBL/GenBank/DDBJ whole genome shotgun (WGS) entry which is preliminary data.</text>
</comment>
<dbReference type="EMBL" id="ML978738">
    <property type="protein sequence ID" value="KAF2084675.1"/>
    <property type="molecule type" value="Genomic_DNA"/>
</dbReference>
<evidence type="ECO:0000256" key="2">
    <source>
        <dbReference type="ARBA" id="ARBA00022827"/>
    </source>
</evidence>
<dbReference type="InterPro" id="IPR036188">
    <property type="entry name" value="FAD/NAD-bd_sf"/>
</dbReference>